<keyword evidence="2" id="KW-1185">Reference proteome</keyword>
<dbReference type="PANTHER" id="PTHR46306:SF1">
    <property type="entry name" value="BTB_POZ DOMAIN-CONTAINING PROTEIN 9"/>
    <property type="match status" value="1"/>
</dbReference>
<dbReference type="PROSITE" id="PS50097">
    <property type="entry name" value="BTB"/>
    <property type="match status" value="1"/>
</dbReference>
<dbReference type="GO" id="GO:0048512">
    <property type="term" value="P:circadian behavior"/>
    <property type="evidence" value="ECO:0007669"/>
    <property type="project" value="TreeGrafter"/>
</dbReference>
<dbReference type="InterPro" id="IPR008979">
    <property type="entry name" value="Galactose-bd-like_sf"/>
</dbReference>
<dbReference type="Proteomes" id="UP000492821">
    <property type="component" value="Unassembled WGS sequence"/>
</dbReference>
<reference evidence="3" key="2">
    <citation type="submission" date="2020-10" db="UniProtKB">
        <authorList>
            <consortium name="WormBaseParasite"/>
        </authorList>
    </citation>
    <scope>IDENTIFICATION</scope>
</reference>
<dbReference type="AlphaFoldDB" id="A0A7E4VS35"/>
<accession>A0A7E4VS35</accession>
<feature type="domain" description="BTB" evidence="1">
    <location>
        <begin position="25"/>
        <end position="92"/>
    </location>
</feature>
<evidence type="ECO:0000259" key="1">
    <source>
        <dbReference type="PROSITE" id="PS50097"/>
    </source>
</evidence>
<name>A0A7E4VS35_PANRE</name>
<protein>
    <submittedName>
        <fullName evidence="3">BTB domain-containing protein</fullName>
    </submittedName>
</protein>
<dbReference type="SUPFAM" id="SSF54695">
    <property type="entry name" value="POZ domain"/>
    <property type="match status" value="1"/>
</dbReference>
<dbReference type="Pfam" id="PF00651">
    <property type="entry name" value="BTB"/>
    <property type="match status" value="1"/>
</dbReference>
<dbReference type="GO" id="GO:0005737">
    <property type="term" value="C:cytoplasm"/>
    <property type="evidence" value="ECO:0007669"/>
    <property type="project" value="TreeGrafter"/>
</dbReference>
<evidence type="ECO:0000313" key="2">
    <source>
        <dbReference type="Proteomes" id="UP000492821"/>
    </source>
</evidence>
<dbReference type="GO" id="GO:0008344">
    <property type="term" value="P:adult locomotory behavior"/>
    <property type="evidence" value="ECO:0007669"/>
    <property type="project" value="TreeGrafter"/>
</dbReference>
<dbReference type="WBParaSite" id="Pan_g2577.t1">
    <property type="protein sequence ID" value="Pan_g2577.t1"/>
    <property type="gene ID" value="Pan_g2577"/>
</dbReference>
<dbReference type="SMART" id="SM00225">
    <property type="entry name" value="BTB"/>
    <property type="match status" value="1"/>
</dbReference>
<dbReference type="GO" id="GO:0050804">
    <property type="term" value="P:modulation of chemical synaptic transmission"/>
    <property type="evidence" value="ECO:0007669"/>
    <property type="project" value="TreeGrafter"/>
</dbReference>
<dbReference type="SUPFAM" id="SSF49785">
    <property type="entry name" value="Galactose-binding domain-like"/>
    <property type="match status" value="1"/>
</dbReference>
<dbReference type="Gene3D" id="2.60.120.260">
    <property type="entry name" value="Galactose-binding domain-like"/>
    <property type="match status" value="1"/>
</dbReference>
<dbReference type="InterPro" id="IPR000210">
    <property type="entry name" value="BTB/POZ_dom"/>
</dbReference>
<dbReference type="Gene3D" id="3.30.710.10">
    <property type="entry name" value="Potassium Channel Kv1.1, Chain A"/>
    <property type="match status" value="1"/>
</dbReference>
<dbReference type="CDD" id="cd18186">
    <property type="entry name" value="BTB_POZ_ZBTB_KLHL-like"/>
    <property type="match status" value="1"/>
</dbReference>
<proteinExistence type="predicted"/>
<reference evidence="2" key="1">
    <citation type="journal article" date="2013" name="Genetics">
        <title>The draft genome and transcriptome of Panagrellus redivivus are shaped by the harsh demands of a free-living lifestyle.</title>
        <authorList>
            <person name="Srinivasan J."/>
            <person name="Dillman A.R."/>
            <person name="Macchietto M.G."/>
            <person name="Heikkinen L."/>
            <person name="Lakso M."/>
            <person name="Fracchia K.M."/>
            <person name="Antoshechkin I."/>
            <person name="Mortazavi A."/>
            <person name="Wong G."/>
            <person name="Sternberg P.W."/>
        </authorList>
    </citation>
    <scope>NUCLEOTIDE SEQUENCE [LARGE SCALE GENOMIC DNA]</scope>
    <source>
        <strain evidence="2">MT8872</strain>
    </source>
</reference>
<evidence type="ECO:0000313" key="3">
    <source>
        <dbReference type="WBParaSite" id="Pan_g2577.t1"/>
    </source>
</evidence>
<dbReference type="PANTHER" id="PTHR46306">
    <property type="entry name" value="BTB/POZ DOMAIN-CONTAINING PROTEIN 9"/>
    <property type="match status" value="1"/>
</dbReference>
<sequence>MGNTISQKVSVDQPFNHLNCSTEPPDVILVIEDTEIPAHRSILSSRSEYFNAMFSNNFIEANSDKIILKETNLKPFKRVLEYFYTGDVNTLHNVCSKSTTSLKDLFEIYSCAQYYVADAVTKPTMWYIVYKGRQSPGQLLNCVIDYSIDELTSYNNYLIKETSDLCVMTLFSWLSPQAVKHVLKLKLNMRESVIFEALVWWMRTYSEHSALFPELLEHVDLYLLEEEQIEMLFKPDQLIDRDFCLNLRNQQEEEAKVVQKIVNENVISSISDLRVVEGTKMSSTYSTVASVASWKQEKPVIIDLKQRYLLNCLKFFIKCNSVRKHLSYTVSVSTDMRDWESIIDYSKYECSGQQNLYFKERAIRFIRIQSDAKYFIIDGKIEALYSLSLPIVDPSSNIIVPVHNFMQFQKLSTWDSRTLGGFISGEIINREINSNFPNTREQHKNVFIRHKSDDDGSIIYKFHQPYIIGSMKLLLGSKKSYYIETATKDENWTLVFAEENVSSMRTATFKKQPVIYIKIVGYSESSEYFYLHNELKCT</sequence>
<dbReference type="InterPro" id="IPR011333">
    <property type="entry name" value="SKP1/BTB/POZ_sf"/>
</dbReference>
<organism evidence="2 3">
    <name type="scientific">Panagrellus redivivus</name>
    <name type="common">Microworm</name>
    <dbReference type="NCBI Taxonomy" id="6233"/>
    <lineage>
        <taxon>Eukaryota</taxon>
        <taxon>Metazoa</taxon>
        <taxon>Ecdysozoa</taxon>
        <taxon>Nematoda</taxon>
        <taxon>Chromadorea</taxon>
        <taxon>Rhabditida</taxon>
        <taxon>Tylenchina</taxon>
        <taxon>Panagrolaimomorpha</taxon>
        <taxon>Panagrolaimoidea</taxon>
        <taxon>Panagrolaimidae</taxon>
        <taxon>Panagrellus</taxon>
    </lineage>
</organism>
<dbReference type="InterPro" id="IPR052407">
    <property type="entry name" value="BTB_POZ_domain_cont_9"/>
</dbReference>